<gene>
    <name evidence="2" type="ORF">H9727_02525</name>
</gene>
<feature type="transmembrane region" description="Helical" evidence="1">
    <location>
        <begin position="47"/>
        <end position="68"/>
    </location>
</feature>
<keyword evidence="1" id="KW-1133">Transmembrane helix</keyword>
<name>A0A9D2IDR5_9FIRM</name>
<dbReference type="Pfam" id="PF11667">
    <property type="entry name" value="DUF3267"/>
    <property type="match status" value="1"/>
</dbReference>
<feature type="transmembrane region" description="Helical" evidence="1">
    <location>
        <begin position="138"/>
        <end position="158"/>
    </location>
</feature>
<dbReference type="InterPro" id="IPR021683">
    <property type="entry name" value="DUF3267"/>
</dbReference>
<reference evidence="2" key="2">
    <citation type="submission" date="2021-04" db="EMBL/GenBank/DDBJ databases">
        <authorList>
            <person name="Gilroy R."/>
        </authorList>
    </citation>
    <scope>NUCLEOTIDE SEQUENCE</scope>
    <source>
        <strain evidence="2">CHK187-5294</strain>
    </source>
</reference>
<evidence type="ECO:0000313" key="3">
    <source>
        <dbReference type="Proteomes" id="UP000824132"/>
    </source>
</evidence>
<organism evidence="2 3">
    <name type="scientific">Candidatus Borkfalkia avistercoris</name>
    <dbReference type="NCBI Taxonomy" id="2838504"/>
    <lineage>
        <taxon>Bacteria</taxon>
        <taxon>Bacillati</taxon>
        <taxon>Bacillota</taxon>
        <taxon>Clostridia</taxon>
        <taxon>Christensenellales</taxon>
        <taxon>Christensenellaceae</taxon>
        <taxon>Candidatus Borkfalkia</taxon>
    </lineage>
</organism>
<reference evidence="2" key="1">
    <citation type="journal article" date="2021" name="PeerJ">
        <title>Extensive microbial diversity within the chicken gut microbiome revealed by metagenomics and culture.</title>
        <authorList>
            <person name="Gilroy R."/>
            <person name="Ravi A."/>
            <person name="Getino M."/>
            <person name="Pursley I."/>
            <person name="Horton D.L."/>
            <person name="Alikhan N.F."/>
            <person name="Baker D."/>
            <person name="Gharbi K."/>
            <person name="Hall N."/>
            <person name="Watson M."/>
            <person name="Adriaenssens E.M."/>
            <person name="Foster-Nyarko E."/>
            <person name="Jarju S."/>
            <person name="Secka A."/>
            <person name="Antonio M."/>
            <person name="Oren A."/>
            <person name="Chaudhuri R.R."/>
            <person name="La Ragione R."/>
            <person name="Hildebrand F."/>
            <person name="Pallen M.J."/>
        </authorList>
    </citation>
    <scope>NUCLEOTIDE SEQUENCE</scope>
    <source>
        <strain evidence="2">CHK187-5294</strain>
    </source>
</reference>
<keyword evidence="1" id="KW-0472">Membrane</keyword>
<proteinExistence type="predicted"/>
<protein>
    <submittedName>
        <fullName evidence="2">DUF3267 domain-containing protein</fullName>
    </submittedName>
</protein>
<evidence type="ECO:0000256" key="1">
    <source>
        <dbReference type="SAM" id="Phobius"/>
    </source>
</evidence>
<accession>A0A9D2IDR5</accession>
<dbReference type="EMBL" id="DXCL01000015">
    <property type="protein sequence ID" value="HIZ03139.1"/>
    <property type="molecule type" value="Genomic_DNA"/>
</dbReference>
<evidence type="ECO:0000313" key="2">
    <source>
        <dbReference type="EMBL" id="HIZ03139.1"/>
    </source>
</evidence>
<dbReference type="Proteomes" id="UP000824132">
    <property type="component" value="Unassembled WGS sequence"/>
</dbReference>
<feature type="transmembrane region" description="Helical" evidence="1">
    <location>
        <begin position="74"/>
        <end position="95"/>
    </location>
</feature>
<sequence length="213" mass="23045">MNEKKRARAEARAEKRAARAAAFEKTCAALKEAGYAMRDKTISVRRANWLGFLCGLPFAAVFFGSMWFLPYRQYALTGVFLADVPLFFVLLAVSIPVHECLHALFWAAANRSFAGISFGISNATPYCACGRPMRRGGYILGTLAPFALLGVLPCVLALCFCNMFAAAVGACGILCAGGDILVAGRAIFSRARLLCDHPERCGFYAFYAQNGAK</sequence>
<feature type="transmembrane region" description="Helical" evidence="1">
    <location>
        <begin position="164"/>
        <end position="184"/>
    </location>
</feature>
<keyword evidence="1" id="KW-0812">Transmembrane</keyword>
<comment type="caution">
    <text evidence="2">The sequence shown here is derived from an EMBL/GenBank/DDBJ whole genome shotgun (WGS) entry which is preliminary data.</text>
</comment>
<dbReference type="AlphaFoldDB" id="A0A9D2IDR5"/>